<dbReference type="Pfam" id="PF00929">
    <property type="entry name" value="RNase_T"/>
    <property type="match status" value="1"/>
</dbReference>
<name>A0A7C1JWQ9_THERO</name>
<dbReference type="GO" id="GO:0003676">
    <property type="term" value="F:nucleic acid binding"/>
    <property type="evidence" value="ECO:0007669"/>
    <property type="project" value="InterPro"/>
</dbReference>
<organism evidence="4">
    <name type="scientific">Thermomicrobium roseum</name>
    <dbReference type="NCBI Taxonomy" id="500"/>
    <lineage>
        <taxon>Bacteria</taxon>
        <taxon>Pseudomonadati</taxon>
        <taxon>Thermomicrobiota</taxon>
        <taxon>Thermomicrobia</taxon>
        <taxon>Thermomicrobiales</taxon>
        <taxon>Thermomicrobiaceae</taxon>
        <taxon>Thermomicrobium</taxon>
    </lineage>
</organism>
<dbReference type="CDD" id="cd06127">
    <property type="entry name" value="DEDDh"/>
    <property type="match status" value="1"/>
</dbReference>
<accession>A0A7C1JWQ9</accession>
<evidence type="ECO:0000313" key="4">
    <source>
        <dbReference type="EMBL" id="HEF65924.1"/>
    </source>
</evidence>
<dbReference type="InterPro" id="IPR013520">
    <property type="entry name" value="Ribonucl_H"/>
</dbReference>
<dbReference type="SMART" id="SM00479">
    <property type="entry name" value="EXOIII"/>
    <property type="match status" value="1"/>
</dbReference>
<dbReference type="EMBL" id="DSJL01000011">
    <property type="protein sequence ID" value="HEF65924.1"/>
    <property type="molecule type" value="Genomic_DNA"/>
</dbReference>
<dbReference type="Gene3D" id="3.30.420.10">
    <property type="entry name" value="Ribonuclease H-like superfamily/Ribonuclease H"/>
    <property type="match status" value="1"/>
</dbReference>
<keyword evidence="3 4" id="KW-0269">Exonuclease</keyword>
<keyword evidence="2" id="KW-0378">Hydrolase</keyword>
<sequence length="224" mass="25283">MSEQNGWLTRLSGLVRQLGFEADSRRLLEIRYTVLDTEMTGLNVERDELLALGAIRMVGTRILVSERFYSLIRPSARRWGASVPIHGIRPIDVAEAPELSTVLPEFLAFSAGTVFVGHGVEVDRLFLERAASRQGLRLPRALWIDTGRVARWLASHHGTFAEAAADRGRFSLEELLTAYDIEPPARHHALADAFVTAQLWQRLLYELINERIETLRDLRLVGLC</sequence>
<dbReference type="InterPro" id="IPR036397">
    <property type="entry name" value="RNaseH_sf"/>
</dbReference>
<dbReference type="PANTHER" id="PTHR30231:SF4">
    <property type="entry name" value="PROTEIN NEN2"/>
    <property type="match status" value="1"/>
</dbReference>
<dbReference type="AlphaFoldDB" id="A0A7C1JWQ9"/>
<dbReference type="GO" id="GO:0006259">
    <property type="term" value="P:DNA metabolic process"/>
    <property type="evidence" value="ECO:0007669"/>
    <property type="project" value="UniProtKB-ARBA"/>
</dbReference>
<dbReference type="SUPFAM" id="SSF53098">
    <property type="entry name" value="Ribonuclease H-like"/>
    <property type="match status" value="1"/>
</dbReference>
<comment type="caution">
    <text evidence="4">The sequence shown here is derived from an EMBL/GenBank/DDBJ whole genome shotgun (WGS) entry which is preliminary data.</text>
</comment>
<protein>
    <submittedName>
        <fullName evidence="4">3'-5' exonuclease</fullName>
    </submittedName>
</protein>
<keyword evidence="1" id="KW-0540">Nuclease</keyword>
<reference evidence="4" key="1">
    <citation type="journal article" date="2020" name="mSystems">
        <title>Genome- and Community-Level Interaction Insights into Carbon Utilization and Element Cycling Functions of Hydrothermarchaeota in Hydrothermal Sediment.</title>
        <authorList>
            <person name="Zhou Z."/>
            <person name="Liu Y."/>
            <person name="Xu W."/>
            <person name="Pan J."/>
            <person name="Luo Z.H."/>
            <person name="Li M."/>
        </authorList>
    </citation>
    <scope>NUCLEOTIDE SEQUENCE [LARGE SCALE GENOMIC DNA]</scope>
    <source>
        <strain evidence="4">SpSt-222</strain>
    </source>
</reference>
<dbReference type="InterPro" id="IPR012337">
    <property type="entry name" value="RNaseH-like_sf"/>
</dbReference>
<gene>
    <name evidence="4" type="ORF">ENP47_10050</name>
</gene>
<dbReference type="GO" id="GO:0005829">
    <property type="term" value="C:cytosol"/>
    <property type="evidence" value="ECO:0007669"/>
    <property type="project" value="TreeGrafter"/>
</dbReference>
<evidence type="ECO:0000256" key="1">
    <source>
        <dbReference type="ARBA" id="ARBA00022722"/>
    </source>
</evidence>
<dbReference type="GO" id="GO:0008408">
    <property type="term" value="F:3'-5' exonuclease activity"/>
    <property type="evidence" value="ECO:0007669"/>
    <property type="project" value="TreeGrafter"/>
</dbReference>
<dbReference type="PANTHER" id="PTHR30231">
    <property type="entry name" value="DNA POLYMERASE III SUBUNIT EPSILON"/>
    <property type="match status" value="1"/>
</dbReference>
<proteinExistence type="predicted"/>
<evidence type="ECO:0000256" key="3">
    <source>
        <dbReference type="ARBA" id="ARBA00022839"/>
    </source>
</evidence>
<evidence type="ECO:0000256" key="2">
    <source>
        <dbReference type="ARBA" id="ARBA00022801"/>
    </source>
</evidence>